<dbReference type="Pfam" id="PF09136">
    <property type="entry name" value="Glucodextran_B"/>
    <property type="match status" value="1"/>
</dbReference>
<dbReference type="InterPro" id="IPR013783">
    <property type="entry name" value="Ig-like_fold"/>
</dbReference>
<evidence type="ECO:0008006" key="3">
    <source>
        <dbReference type="Google" id="ProtNLM"/>
    </source>
</evidence>
<proteinExistence type="predicted"/>
<accession>A0A1F8DSB5</accession>
<dbReference type="EMBL" id="MGIR01000002">
    <property type="protein sequence ID" value="OGM91484.1"/>
    <property type="molecule type" value="Genomic_DNA"/>
</dbReference>
<dbReference type="STRING" id="1802557.A3A20_02870"/>
<dbReference type="GO" id="GO:0003677">
    <property type="term" value="F:DNA binding"/>
    <property type="evidence" value="ECO:0007669"/>
    <property type="project" value="InterPro"/>
</dbReference>
<reference evidence="1 2" key="1">
    <citation type="journal article" date="2016" name="Nat. Commun.">
        <title>Thousands of microbial genomes shed light on interconnected biogeochemical processes in an aquifer system.</title>
        <authorList>
            <person name="Anantharaman K."/>
            <person name="Brown C.T."/>
            <person name="Hug L.A."/>
            <person name="Sharon I."/>
            <person name="Castelle C.J."/>
            <person name="Probst A.J."/>
            <person name="Thomas B.C."/>
            <person name="Singh A."/>
            <person name="Wilkins M.J."/>
            <person name="Karaoz U."/>
            <person name="Brodie E.L."/>
            <person name="Williams K.H."/>
            <person name="Hubbard S.S."/>
            <person name="Banfield J.F."/>
        </authorList>
    </citation>
    <scope>NUCLEOTIDE SEQUENCE [LARGE SCALE GENOMIC DNA]</scope>
</reference>
<gene>
    <name evidence="1" type="ORF">A3A20_02870</name>
</gene>
<dbReference type="Gene3D" id="1.10.260.40">
    <property type="entry name" value="lambda repressor-like DNA-binding domains"/>
    <property type="match status" value="1"/>
</dbReference>
<name>A0A1F8DSB5_9BACT</name>
<dbReference type="Gene3D" id="2.60.40.10">
    <property type="entry name" value="Immunoglobulins"/>
    <property type="match status" value="1"/>
</dbReference>
<dbReference type="Proteomes" id="UP000178946">
    <property type="component" value="Unassembled WGS sequence"/>
</dbReference>
<evidence type="ECO:0000313" key="2">
    <source>
        <dbReference type="Proteomes" id="UP000178946"/>
    </source>
</evidence>
<protein>
    <recommendedName>
        <fullName evidence="3">HTH cro/C1-type domain-containing protein</fullName>
    </recommendedName>
</protein>
<dbReference type="PANTHER" id="PTHR34475">
    <property type="match status" value="1"/>
</dbReference>
<dbReference type="Pfam" id="PF13413">
    <property type="entry name" value="HTH_25"/>
    <property type="match status" value="1"/>
</dbReference>
<dbReference type="AlphaFoldDB" id="A0A1F8DSB5"/>
<organism evidence="1 2">
    <name type="scientific">Candidatus Wolfebacteria bacterium RIFCSPLOWO2_01_FULL_45_19</name>
    <dbReference type="NCBI Taxonomy" id="1802557"/>
    <lineage>
        <taxon>Bacteria</taxon>
        <taxon>Candidatus Wolfeibacteriota</taxon>
    </lineage>
</organism>
<dbReference type="PANTHER" id="PTHR34475:SF1">
    <property type="entry name" value="CYTOSKELETON PROTEIN RODZ"/>
    <property type="match status" value="1"/>
</dbReference>
<evidence type="ECO:0000313" key="1">
    <source>
        <dbReference type="EMBL" id="OGM91484.1"/>
    </source>
</evidence>
<dbReference type="InterPro" id="IPR010982">
    <property type="entry name" value="Lambda_DNA-bd_dom_sf"/>
</dbReference>
<dbReference type="InterPro" id="IPR050400">
    <property type="entry name" value="Bact_Cytoskel_RodZ"/>
</dbReference>
<comment type="caution">
    <text evidence="1">The sequence shown here is derived from an EMBL/GenBank/DDBJ whole genome shotgun (WGS) entry which is preliminary data.</text>
</comment>
<sequence length="211" mass="23431">MEDKNFHIILREQLELKSLNVQKLASISGIQERYIKAMLEGDAEKLPSLPYVRGYVIKLADCLKLDGDELWALYRKTYNFKTSGAKDTLPKNRFAAKTISKSKIFAVFAVVALLLYAGTQFNRLAGVPEITVRNPASANLISVTEQTFTVSGSINPENKLLINGENTVSGADGSFSKEIQLQPGINTVVFKVSRFLGKETSVVRQILYQPE</sequence>